<reference evidence="1 2" key="1">
    <citation type="journal article" date="2017" name="Front. Genet.">
        <title>Draft sequencing of the heterozygous diploid genome of Satsuma (Citrus unshiu Marc.) using a hybrid assembly approach.</title>
        <authorList>
            <person name="Shimizu T."/>
            <person name="Tanizawa Y."/>
            <person name="Mochizuki T."/>
            <person name="Nagasaki H."/>
            <person name="Yoshioka T."/>
            <person name="Toyoda A."/>
            <person name="Fujiyama A."/>
            <person name="Kaminuma E."/>
            <person name="Nakamura Y."/>
        </authorList>
    </citation>
    <scope>NUCLEOTIDE SEQUENCE [LARGE SCALE GENOMIC DNA]</scope>
    <source>
        <strain evidence="2">cv. Miyagawa wase</strain>
    </source>
</reference>
<keyword evidence="2" id="KW-1185">Reference proteome</keyword>
<sequence>MVLRVECLLDIVRNLISDLGFEHLPLRLPRYRDEEKWSSLLIIDFSCRCKFKFYLAVEHRDLVVWAKEICHALVR</sequence>
<dbReference type="EMBL" id="BDQV01000126">
    <property type="protein sequence ID" value="GAY55866.1"/>
    <property type="molecule type" value="Genomic_DNA"/>
</dbReference>
<proteinExistence type="predicted"/>
<gene>
    <name evidence="1" type="ORF">CUMW_167400</name>
</gene>
<evidence type="ECO:0000313" key="1">
    <source>
        <dbReference type="EMBL" id="GAY55866.1"/>
    </source>
</evidence>
<protein>
    <submittedName>
        <fullName evidence="1">Uncharacterized protein</fullName>
    </submittedName>
</protein>
<name>A0A2H5PU29_CITUN</name>
<dbReference type="Proteomes" id="UP000236630">
    <property type="component" value="Unassembled WGS sequence"/>
</dbReference>
<evidence type="ECO:0000313" key="2">
    <source>
        <dbReference type="Proteomes" id="UP000236630"/>
    </source>
</evidence>
<accession>A0A2H5PU29</accession>
<comment type="caution">
    <text evidence="1">The sequence shown here is derived from an EMBL/GenBank/DDBJ whole genome shotgun (WGS) entry which is preliminary data.</text>
</comment>
<dbReference type="AlphaFoldDB" id="A0A2H5PU29"/>
<organism evidence="1 2">
    <name type="scientific">Citrus unshiu</name>
    <name type="common">Satsuma mandarin</name>
    <name type="synonym">Citrus nobilis var. unshiu</name>
    <dbReference type="NCBI Taxonomy" id="55188"/>
    <lineage>
        <taxon>Eukaryota</taxon>
        <taxon>Viridiplantae</taxon>
        <taxon>Streptophyta</taxon>
        <taxon>Embryophyta</taxon>
        <taxon>Tracheophyta</taxon>
        <taxon>Spermatophyta</taxon>
        <taxon>Magnoliopsida</taxon>
        <taxon>eudicotyledons</taxon>
        <taxon>Gunneridae</taxon>
        <taxon>Pentapetalae</taxon>
        <taxon>rosids</taxon>
        <taxon>malvids</taxon>
        <taxon>Sapindales</taxon>
        <taxon>Rutaceae</taxon>
        <taxon>Aurantioideae</taxon>
        <taxon>Citrus</taxon>
    </lineage>
</organism>